<protein>
    <submittedName>
        <fullName evidence="1">Uncharacterized protein</fullName>
    </submittedName>
</protein>
<accession>A0A0A9CBQ1</accession>
<proteinExistence type="predicted"/>
<sequence>MISISINTKLTHVLFCREIFGDLSFQTNSNLWGHISINRDACYFFPLLVHC</sequence>
<organism evidence="1">
    <name type="scientific">Arundo donax</name>
    <name type="common">Giant reed</name>
    <name type="synonym">Donax arundinaceus</name>
    <dbReference type="NCBI Taxonomy" id="35708"/>
    <lineage>
        <taxon>Eukaryota</taxon>
        <taxon>Viridiplantae</taxon>
        <taxon>Streptophyta</taxon>
        <taxon>Embryophyta</taxon>
        <taxon>Tracheophyta</taxon>
        <taxon>Spermatophyta</taxon>
        <taxon>Magnoliopsida</taxon>
        <taxon>Liliopsida</taxon>
        <taxon>Poales</taxon>
        <taxon>Poaceae</taxon>
        <taxon>PACMAD clade</taxon>
        <taxon>Arundinoideae</taxon>
        <taxon>Arundineae</taxon>
        <taxon>Arundo</taxon>
    </lineage>
</organism>
<evidence type="ECO:0000313" key="1">
    <source>
        <dbReference type="EMBL" id="JAD73719.1"/>
    </source>
</evidence>
<dbReference type="AlphaFoldDB" id="A0A0A9CBQ1"/>
<reference evidence="1" key="1">
    <citation type="submission" date="2014-09" db="EMBL/GenBank/DDBJ databases">
        <authorList>
            <person name="Magalhaes I.L.F."/>
            <person name="Oliveira U."/>
            <person name="Santos F.R."/>
            <person name="Vidigal T.H.D.A."/>
            <person name="Brescovit A.D."/>
            <person name="Santos A.J."/>
        </authorList>
    </citation>
    <scope>NUCLEOTIDE SEQUENCE</scope>
    <source>
        <tissue evidence="1">Shoot tissue taken approximately 20 cm above the soil surface</tissue>
    </source>
</reference>
<dbReference type="EMBL" id="GBRH01224176">
    <property type="protein sequence ID" value="JAD73719.1"/>
    <property type="molecule type" value="Transcribed_RNA"/>
</dbReference>
<name>A0A0A9CBQ1_ARUDO</name>
<reference evidence="1" key="2">
    <citation type="journal article" date="2015" name="Data Brief">
        <title>Shoot transcriptome of the giant reed, Arundo donax.</title>
        <authorList>
            <person name="Barrero R.A."/>
            <person name="Guerrero F.D."/>
            <person name="Moolhuijzen P."/>
            <person name="Goolsby J.A."/>
            <person name="Tidwell J."/>
            <person name="Bellgard S.E."/>
            <person name="Bellgard M.I."/>
        </authorList>
    </citation>
    <scope>NUCLEOTIDE SEQUENCE</scope>
    <source>
        <tissue evidence="1">Shoot tissue taken approximately 20 cm above the soil surface</tissue>
    </source>
</reference>